<sequence>MYHVKQMSTQPVSLTLKQPFQTAHGTTLVRPLTLVKLWIYDDQTENTVVGFGEIQSFADYRYALENQSTSQAIIATVIQPMLRDLVFESPKHFATLLAAKVPYGAFAKAGVEMAVWDAVGKLTNQSLQQMIGGVGTNVPVGMALGMPITATAIRTAIQAGYRRLKLKIDGQQTDFIALFALLQQFPEQMFSLDANSSFDGHTVTKLEHVPDNVAFIEQPFEAHDFVAHAALQKTLRPALSLDESINHIADIETLIALHAADAVTIKQGKIGGITAAISAINRLQAAGLKPWIGGMLSSNLGRGVDLALASLSGMSFPGDISASARYFESDLTTTDFTVVDGTMQVPTTPGIGVTLKSSVAML</sequence>
<protein>
    <recommendedName>
        <fullName evidence="5 6">o-succinylbenzoate synthase</fullName>
        <ecNumber evidence="5 6">4.2.1.113</ecNumber>
    </recommendedName>
</protein>
<dbReference type="NCBIfam" id="TIGR01928">
    <property type="entry name" value="menC_lowGC_arch"/>
    <property type="match status" value="1"/>
</dbReference>
<dbReference type="InterPro" id="IPR029065">
    <property type="entry name" value="Enolase_C-like"/>
</dbReference>
<dbReference type="UniPathway" id="UPA00079"/>
<dbReference type="EC" id="4.2.1.113" evidence="5 6"/>
<dbReference type="InterPro" id="IPR013342">
    <property type="entry name" value="Mandelate_racemase_C"/>
</dbReference>
<evidence type="ECO:0000256" key="6">
    <source>
        <dbReference type="NCBIfam" id="TIGR01928"/>
    </source>
</evidence>
<comment type="cofactor">
    <cofactor evidence="1">
        <name>a divalent metal cation</name>
        <dbReference type="ChEBI" id="CHEBI:60240"/>
    </cofactor>
</comment>
<dbReference type="InterPro" id="IPR029017">
    <property type="entry name" value="Enolase-like_N"/>
</dbReference>
<keyword evidence="4 8" id="KW-0456">Lyase</keyword>
<evidence type="ECO:0000256" key="3">
    <source>
        <dbReference type="ARBA" id="ARBA00022842"/>
    </source>
</evidence>
<comment type="caution">
    <text evidence="8">The sequence shown here is derived from an EMBL/GenBank/DDBJ whole genome shotgun (WGS) entry which is preliminary data.</text>
</comment>
<dbReference type="Gene3D" id="3.20.20.120">
    <property type="entry name" value="Enolase-like C-terminal domain"/>
    <property type="match status" value="1"/>
</dbReference>
<dbReference type="SUPFAM" id="SSF54826">
    <property type="entry name" value="Enolase N-terminal domain-like"/>
    <property type="match status" value="1"/>
</dbReference>
<dbReference type="RefSeq" id="WP_168677030.1">
    <property type="nucleotide sequence ID" value="NZ_BPKV01000015.1"/>
</dbReference>
<dbReference type="SUPFAM" id="SSF51604">
    <property type="entry name" value="Enolase C-terminal domain-like"/>
    <property type="match status" value="1"/>
</dbReference>
<evidence type="ECO:0000256" key="2">
    <source>
        <dbReference type="ARBA" id="ARBA00022723"/>
    </source>
</evidence>
<gene>
    <name evidence="8" type="primary">menC</name>
    <name evidence="8" type="ORF">HF966_05770</name>
</gene>
<name>A0A846ZH63_9LACO</name>
<evidence type="ECO:0000256" key="4">
    <source>
        <dbReference type="ARBA" id="ARBA00023239"/>
    </source>
</evidence>
<dbReference type="SFLD" id="SFLDG00180">
    <property type="entry name" value="muconate_cycloisomerase"/>
    <property type="match status" value="1"/>
</dbReference>
<keyword evidence="3" id="KW-0460">Magnesium</keyword>
<dbReference type="Pfam" id="PF02746">
    <property type="entry name" value="MR_MLE_N"/>
    <property type="match status" value="1"/>
</dbReference>
<evidence type="ECO:0000259" key="7">
    <source>
        <dbReference type="SMART" id="SM00922"/>
    </source>
</evidence>
<keyword evidence="2" id="KW-0479">Metal-binding</keyword>
<dbReference type="InterPro" id="IPR013341">
    <property type="entry name" value="Mandelate_racemase_N_dom"/>
</dbReference>
<dbReference type="SFLD" id="SFLDF00009">
    <property type="entry name" value="o-succinylbenzoate_synthase"/>
    <property type="match status" value="1"/>
</dbReference>
<dbReference type="AlphaFoldDB" id="A0A846ZH63"/>
<dbReference type="EMBL" id="JAAXPO010000005">
    <property type="protein sequence ID" value="NKZ18681.1"/>
    <property type="molecule type" value="Genomic_DNA"/>
</dbReference>
<dbReference type="Gene3D" id="3.30.390.10">
    <property type="entry name" value="Enolase-like, N-terminal domain"/>
    <property type="match status" value="1"/>
</dbReference>
<evidence type="ECO:0000313" key="8">
    <source>
        <dbReference type="EMBL" id="NKZ18681.1"/>
    </source>
</evidence>
<dbReference type="Pfam" id="PF13378">
    <property type="entry name" value="MR_MLE_C"/>
    <property type="match status" value="1"/>
</dbReference>
<dbReference type="SMART" id="SM00922">
    <property type="entry name" value="MR_MLE"/>
    <property type="match status" value="1"/>
</dbReference>
<dbReference type="GO" id="GO:0046872">
    <property type="term" value="F:metal ion binding"/>
    <property type="evidence" value="ECO:0007669"/>
    <property type="project" value="UniProtKB-KW"/>
</dbReference>
<evidence type="ECO:0000256" key="5">
    <source>
        <dbReference type="ARBA" id="ARBA00029491"/>
    </source>
</evidence>
<evidence type="ECO:0000256" key="1">
    <source>
        <dbReference type="ARBA" id="ARBA00001968"/>
    </source>
</evidence>
<dbReference type="UniPathway" id="UPA01057">
    <property type="reaction ID" value="UER00165"/>
</dbReference>
<dbReference type="InterPro" id="IPR036849">
    <property type="entry name" value="Enolase-like_C_sf"/>
</dbReference>
<dbReference type="InterPro" id="IPR010197">
    <property type="entry name" value="OSBS/NAAAR"/>
</dbReference>
<dbReference type="Proteomes" id="UP000590460">
    <property type="component" value="Unassembled WGS sequence"/>
</dbReference>
<dbReference type="PANTHER" id="PTHR48073:SF5">
    <property type="entry name" value="O-SUCCINYLBENZOATE SYNTHASE"/>
    <property type="match status" value="1"/>
</dbReference>
<dbReference type="GO" id="GO:0009234">
    <property type="term" value="P:menaquinone biosynthetic process"/>
    <property type="evidence" value="ECO:0007669"/>
    <property type="project" value="UniProtKB-UniRule"/>
</dbReference>
<dbReference type="SFLD" id="SFLDS00001">
    <property type="entry name" value="Enolase"/>
    <property type="match status" value="1"/>
</dbReference>
<evidence type="ECO:0000313" key="9">
    <source>
        <dbReference type="Proteomes" id="UP000590460"/>
    </source>
</evidence>
<organism evidence="8 9">
    <name type="scientific">Leuconostoc holzapfelii</name>
    <dbReference type="NCBI Taxonomy" id="434464"/>
    <lineage>
        <taxon>Bacteria</taxon>
        <taxon>Bacillati</taxon>
        <taxon>Bacillota</taxon>
        <taxon>Bacilli</taxon>
        <taxon>Lactobacillales</taxon>
        <taxon>Lactobacillaceae</taxon>
        <taxon>Leuconostoc</taxon>
    </lineage>
</organism>
<feature type="domain" description="Mandelate racemase/muconate lactonizing enzyme C-terminal" evidence="7">
    <location>
        <begin position="146"/>
        <end position="238"/>
    </location>
</feature>
<dbReference type="PANTHER" id="PTHR48073">
    <property type="entry name" value="O-SUCCINYLBENZOATE SYNTHASE-RELATED"/>
    <property type="match status" value="1"/>
</dbReference>
<dbReference type="GO" id="GO:0043748">
    <property type="term" value="F:O-succinylbenzoate synthase activity"/>
    <property type="evidence" value="ECO:0007669"/>
    <property type="project" value="UniProtKB-EC"/>
</dbReference>
<reference evidence="8 9" key="1">
    <citation type="submission" date="2020-04" db="EMBL/GenBank/DDBJ databases">
        <title>MicrobeNet Type strains.</title>
        <authorList>
            <person name="Nicholson A.C."/>
        </authorList>
    </citation>
    <scope>NUCLEOTIDE SEQUENCE [LARGE SCALE GENOMIC DNA]</scope>
    <source>
        <strain evidence="8 9">CCUG 54536</strain>
    </source>
</reference>
<accession>A0A846ZH63</accession>
<proteinExistence type="predicted"/>
<dbReference type="GO" id="GO:0016854">
    <property type="term" value="F:racemase and epimerase activity"/>
    <property type="evidence" value="ECO:0007669"/>
    <property type="project" value="UniProtKB-ARBA"/>
</dbReference>